<evidence type="ECO:0000313" key="4">
    <source>
        <dbReference type="Proteomes" id="UP001497623"/>
    </source>
</evidence>
<feature type="region of interest" description="Disordered" evidence="1">
    <location>
        <begin position="139"/>
        <end position="184"/>
    </location>
</feature>
<evidence type="ECO:0000256" key="1">
    <source>
        <dbReference type="SAM" id="MobiDB-lite"/>
    </source>
</evidence>
<gene>
    <name evidence="3" type="ORF">MNOR_LOCUS22661</name>
</gene>
<feature type="signal peptide" evidence="2">
    <location>
        <begin position="1"/>
        <end position="20"/>
    </location>
</feature>
<dbReference type="EMBL" id="CAXKWB010019285">
    <property type="protein sequence ID" value="CAL4121799.1"/>
    <property type="molecule type" value="Genomic_DNA"/>
</dbReference>
<protein>
    <submittedName>
        <fullName evidence="3">Uncharacterized protein</fullName>
    </submittedName>
</protein>
<name>A0AAV2RDH3_MEGNR</name>
<sequence length="220" mass="23839">MMVNVLLLCLVLMWTTAVQGLDGEPNEQRMGVQVRRIRGCQKLKGKCVKRRKDCPEDLPEETSPGRPYCHCKRHRCCYPDCKAETKAPCKQLNGTCMRADEDCDGRSVIGKGFCGNNQTCKCCFPRICPPTTGITMTSTTTAQPTTTSTTTAQPTTTSTTTAQPTTTSTTTAQPTTTSTTTAQPTTTGFCDTLRTTICPDGTRCHSNASCISFSGYTCKV</sequence>
<feature type="chain" id="PRO_5043494990" evidence="2">
    <location>
        <begin position="21"/>
        <end position="220"/>
    </location>
</feature>
<organism evidence="3 4">
    <name type="scientific">Meganyctiphanes norvegica</name>
    <name type="common">Northern krill</name>
    <name type="synonym">Thysanopoda norvegica</name>
    <dbReference type="NCBI Taxonomy" id="48144"/>
    <lineage>
        <taxon>Eukaryota</taxon>
        <taxon>Metazoa</taxon>
        <taxon>Ecdysozoa</taxon>
        <taxon>Arthropoda</taxon>
        <taxon>Crustacea</taxon>
        <taxon>Multicrustacea</taxon>
        <taxon>Malacostraca</taxon>
        <taxon>Eumalacostraca</taxon>
        <taxon>Eucarida</taxon>
        <taxon>Euphausiacea</taxon>
        <taxon>Euphausiidae</taxon>
        <taxon>Meganyctiphanes</taxon>
    </lineage>
</organism>
<reference evidence="3 4" key="1">
    <citation type="submission" date="2024-05" db="EMBL/GenBank/DDBJ databases">
        <authorList>
            <person name="Wallberg A."/>
        </authorList>
    </citation>
    <scope>NUCLEOTIDE SEQUENCE [LARGE SCALE GENOMIC DNA]</scope>
</reference>
<keyword evidence="4" id="KW-1185">Reference proteome</keyword>
<keyword evidence="2" id="KW-0732">Signal</keyword>
<proteinExistence type="predicted"/>
<evidence type="ECO:0000256" key="2">
    <source>
        <dbReference type="SAM" id="SignalP"/>
    </source>
</evidence>
<comment type="caution">
    <text evidence="3">The sequence shown here is derived from an EMBL/GenBank/DDBJ whole genome shotgun (WGS) entry which is preliminary data.</text>
</comment>
<dbReference type="Proteomes" id="UP001497623">
    <property type="component" value="Unassembled WGS sequence"/>
</dbReference>
<accession>A0AAV2RDH3</accession>
<feature type="non-terminal residue" evidence="3">
    <location>
        <position position="220"/>
    </location>
</feature>
<evidence type="ECO:0000313" key="3">
    <source>
        <dbReference type="EMBL" id="CAL4121799.1"/>
    </source>
</evidence>
<dbReference type="AlphaFoldDB" id="A0AAV2RDH3"/>